<evidence type="ECO:0000259" key="7">
    <source>
        <dbReference type="Pfam" id="PF02852"/>
    </source>
</evidence>
<feature type="binding site" evidence="5">
    <location>
        <position position="57"/>
    </location>
    <ligand>
        <name>FAD</name>
        <dbReference type="ChEBI" id="CHEBI:57692"/>
    </ligand>
</feature>
<dbReference type="PANTHER" id="PTHR43014">
    <property type="entry name" value="MERCURIC REDUCTASE"/>
    <property type="match status" value="1"/>
</dbReference>
<evidence type="ECO:0000256" key="6">
    <source>
        <dbReference type="PIRSR" id="PIRSR000350-4"/>
    </source>
</evidence>
<evidence type="ECO:0000259" key="8">
    <source>
        <dbReference type="Pfam" id="PF07992"/>
    </source>
</evidence>
<keyword evidence="2" id="KW-0285">Flavoprotein</keyword>
<dbReference type="PRINTS" id="PR00368">
    <property type="entry name" value="FADPNR"/>
</dbReference>
<dbReference type="InterPro" id="IPR004099">
    <property type="entry name" value="Pyr_nucl-diS_OxRdtase_dimer"/>
</dbReference>
<feature type="domain" description="FAD/NAD(P)-binding" evidence="8">
    <location>
        <begin position="11"/>
        <end position="332"/>
    </location>
</feature>
<keyword evidence="5" id="KW-0547">Nucleotide-binding</keyword>
<dbReference type="OrthoDB" id="9800167at2"/>
<dbReference type="InterPro" id="IPR001100">
    <property type="entry name" value="Pyr_nuc-diS_OxRdtase"/>
</dbReference>
<dbReference type="InterPro" id="IPR036188">
    <property type="entry name" value="FAD/NAD-bd_sf"/>
</dbReference>
<feature type="domain" description="Pyridine nucleotide-disulphide oxidoreductase dimerisation" evidence="7">
    <location>
        <begin position="356"/>
        <end position="461"/>
    </location>
</feature>
<evidence type="ECO:0000256" key="4">
    <source>
        <dbReference type="PIRSR" id="PIRSR000350-2"/>
    </source>
</evidence>
<feature type="binding site" evidence="5">
    <location>
        <position position="319"/>
    </location>
    <ligand>
        <name>FAD</name>
        <dbReference type="ChEBI" id="CHEBI:57692"/>
    </ligand>
</feature>
<reference evidence="9 10" key="1">
    <citation type="submission" date="2018-01" db="EMBL/GenBank/DDBJ databases">
        <title>Deinococcus koreensis sp. nov., a radiation-resistant bacterium isolated from river water.</title>
        <authorList>
            <person name="Choi A."/>
        </authorList>
    </citation>
    <scope>NUCLEOTIDE SEQUENCE [LARGE SCALE GENOMIC DNA]</scope>
    <source>
        <strain evidence="9 10">SJW1-2</strain>
    </source>
</reference>
<dbReference type="SUPFAM" id="SSF51905">
    <property type="entry name" value="FAD/NAD(P)-binding domain"/>
    <property type="match status" value="1"/>
</dbReference>
<dbReference type="GO" id="GO:0050660">
    <property type="term" value="F:flavin adenine dinucleotide binding"/>
    <property type="evidence" value="ECO:0007669"/>
    <property type="project" value="TreeGrafter"/>
</dbReference>
<keyword evidence="3 5" id="KW-0274">FAD</keyword>
<comment type="caution">
    <text evidence="9">The sequence shown here is derived from an EMBL/GenBank/DDBJ whole genome shotgun (WGS) entry which is preliminary data.</text>
</comment>
<comment type="similarity">
    <text evidence="1">Belongs to the class-I pyridine nucleotide-disulfide oxidoreductase family.</text>
</comment>
<dbReference type="PRINTS" id="PR00411">
    <property type="entry name" value="PNDRDTASEI"/>
</dbReference>
<dbReference type="Pfam" id="PF02852">
    <property type="entry name" value="Pyr_redox_dim"/>
    <property type="match status" value="1"/>
</dbReference>
<sequence>MSDHEKHSEGYDAIIIGSGQAGTPLAAELGRAGLHTALIERAHWGGTCVNEGCTPTKLMVACAEVAHRARRAAQFGVYAGEVRVELSEIRAKKRALVASFAAGSERGLRAAPNVTLIRGEASFSAPHEVQVSGQGGEQRLTAPRIFLNTGGRPARPDIPGLALVPHLLDSTSIMELDEVPGRLVVVGGGYIGLEFAQMFARFGSRVTVLHQGEQLIDREDADIARSLLAALQAEGLEIHLGVRGLRVESGEGGAVTVRFETPRGSGQAQTRHLLVATGRIPNTDALNLGVAGVHTDPRGFVVVDDHLRTNVEGIWALGDVKGGAAFTHVAYDDYRLVRDDLLRGQARPVSARTTTYTLFTDPQLGRIGLSEREARHQGHDVLVASLPMSSVARAIETGRTAGMMKAVIDRASGQILGAAILGPEGGEVTAALQMAMLGRLPFTALRDAMISHPTLSESLNTLFMTLGEVAGSVQKAPVEPLIS</sequence>
<gene>
    <name evidence="9" type="ORF">CVO96_17440</name>
</gene>
<evidence type="ECO:0000313" key="10">
    <source>
        <dbReference type="Proteomes" id="UP000236379"/>
    </source>
</evidence>
<dbReference type="RefSeq" id="WP_103313722.1">
    <property type="nucleotide sequence ID" value="NZ_PPPD01000002.1"/>
</dbReference>
<evidence type="ECO:0000256" key="1">
    <source>
        <dbReference type="ARBA" id="ARBA00007532"/>
    </source>
</evidence>
<dbReference type="Proteomes" id="UP000236379">
    <property type="component" value="Unassembled WGS sequence"/>
</dbReference>
<dbReference type="EMBL" id="PPPD01000002">
    <property type="protein sequence ID" value="PNY79738.1"/>
    <property type="molecule type" value="Genomic_DNA"/>
</dbReference>
<proteinExistence type="inferred from homology"/>
<dbReference type="Gene3D" id="3.50.50.60">
    <property type="entry name" value="FAD/NAD(P)-binding domain"/>
    <property type="match status" value="2"/>
</dbReference>
<feature type="active site" description="Proton acceptor" evidence="4">
    <location>
        <position position="452"/>
    </location>
</feature>
<dbReference type="PANTHER" id="PTHR43014:SF2">
    <property type="entry name" value="MERCURIC REDUCTASE"/>
    <property type="match status" value="1"/>
</dbReference>
<evidence type="ECO:0000256" key="2">
    <source>
        <dbReference type="ARBA" id="ARBA00022630"/>
    </source>
</evidence>
<dbReference type="InterPro" id="IPR023753">
    <property type="entry name" value="FAD/NAD-binding_dom"/>
</dbReference>
<dbReference type="AlphaFoldDB" id="A0A2K3UT93"/>
<dbReference type="Pfam" id="PF07992">
    <property type="entry name" value="Pyr_redox_2"/>
    <property type="match status" value="1"/>
</dbReference>
<comment type="cofactor">
    <cofactor evidence="5">
        <name>FAD</name>
        <dbReference type="ChEBI" id="CHEBI:57692"/>
    </cofactor>
    <text evidence="5">Binds 1 FAD per subunit.</text>
</comment>
<dbReference type="SUPFAM" id="SSF55424">
    <property type="entry name" value="FAD/NAD-linked reductases, dimerisation (C-terminal) domain"/>
    <property type="match status" value="1"/>
</dbReference>
<dbReference type="PIRSF" id="PIRSF000350">
    <property type="entry name" value="Mercury_reductase_MerA"/>
    <property type="match status" value="1"/>
</dbReference>
<dbReference type="InterPro" id="IPR016156">
    <property type="entry name" value="FAD/NAD-linked_Rdtase_dimer_sf"/>
</dbReference>
<organism evidence="9 10">
    <name type="scientific">Deinococcus koreensis</name>
    <dbReference type="NCBI Taxonomy" id="2054903"/>
    <lineage>
        <taxon>Bacteria</taxon>
        <taxon>Thermotogati</taxon>
        <taxon>Deinococcota</taxon>
        <taxon>Deinococci</taxon>
        <taxon>Deinococcales</taxon>
        <taxon>Deinococcaceae</taxon>
        <taxon>Deinococcus</taxon>
    </lineage>
</organism>
<name>A0A2K3UT93_9DEIO</name>
<protein>
    <submittedName>
        <fullName evidence="9">Mercuric reductase</fullName>
    </submittedName>
</protein>
<accession>A0A2K3UT93</accession>
<feature type="binding site" evidence="5">
    <location>
        <position position="278"/>
    </location>
    <ligand>
        <name>NAD(+)</name>
        <dbReference type="ChEBI" id="CHEBI:57540"/>
    </ligand>
</feature>
<keyword evidence="5" id="KW-0520">NAD</keyword>
<evidence type="ECO:0000313" key="9">
    <source>
        <dbReference type="EMBL" id="PNY79738.1"/>
    </source>
</evidence>
<evidence type="ECO:0000256" key="5">
    <source>
        <dbReference type="PIRSR" id="PIRSR000350-3"/>
    </source>
</evidence>
<feature type="disulfide bond" description="Redox-active" evidence="6">
    <location>
        <begin position="48"/>
        <end position="53"/>
    </location>
</feature>
<evidence type="ECO:0000256" key="3">
    <source>
        <dbReference type="ARBA" id="ARBA00022827"/>
    </source>
</evidence>
<feature type="binding site" evidence="5">
    <location>
        <begin position="187"/>
        <end position="194"/>
    </location>
    <ligand>
        <name>NAD(+)</name>
        <dbReference type="ChEBI" id="CHEBI:57540"/>
    </ligand>
</feature>
<dbReference type="GO" id="GO:0003955">
    <property type="term" value="F:NAD(P)H dehydrogenase (quinone) activity"/>
    <property type="evidence" value="ECO:0007669"/>
    <property type="project" value="TreeGrafter"/>
</dbReference>
<keyword evidence="10" id="KW-1185">Reference proteome</keyword>
<dbReference type="Gene3D" id="3.30.390.30">
    <property type="match status" value="1"/>
</dbReference>